<dbReference type="PANTHER" id="PTHR47939:SF4">
    <property type="entry name" value="PENTACOTRIPEPTIDE-REPEAT REGION OF PRORP DOMAIN-CONTAINING PROTEIN"/>
    <property type="match status" value="1"/>
</dbReference>
<keyword evidence="5" id="KW-0812">Transmembrane</keyword>
<evidence type="ECO:0000313" key="6">
    <source>
        <dbReference type="EMBL" id="RXH72105.1"/>
    </source>
</evidence>
<dbReference type="Pfam" id="PF12854">
    <property type="entry name" value="PPR_1"/>
    <property type="match status" value="1"/>
</dbReference>
<comment type="caution">
    <text evidence="6">The sequence shown here is derived from an EMBL/GenBank/DDBJ whole genome shotgun (WGS) entry which is preliminary data.</text>
</comment>
<dbReference type="PROSITE" id="PS51375">
    <property type="entry name" value="PPR"/>
    <property type="match status" value="3"/>
</dbReference>
<accession>A0A498HR67</accession>
<dbReference type="InterPro" id="IPR002885">
    <property type="entry name" value="PPR_rpt"/>
</dbReference>
<dbReference type="InterPro" id="IPR050667">
    <property type="entry name" value="PPR-containing_protein"/>
</dbReference>
<evidence type="ECO:0000256" key="2">
    <source>
        <dbReference type="ARBA" id="ARBA00022737"/>
    </source>
</evidence>
<dbReference type="PANTHER" id="PTHR47939">
    <property type="entry name" value="MEMBRANE-ASSOCIATED SALT-INDUCIBLE PROTEIN-LIKE"/>
    <property type="match status" value="1"/>
</dbReference>
<protein>
    <recommendedName>
        <fullName evidence="8">Pentacotripeptide-repeat region of PRORP domain-containing protein</fullName>
    </recommendedName>
</protein>
<evidence type="ECO:0000313" key="7">
    <source>
        <dbReference type="Proteomes" id="UP000290289"/>
    </source>
</evidence>
<evidence type="ECO:0000256" key="1">
    <source>
        <dbReference type="ARBA" id="ARBA00007626"/>
    </source>
</evidence>
<feature type="repeat" description="PPR" evidence="3">
    <location>
        <begin position="172"/>
        <end position="206"/>
    </location>
</feature>
<feature type="transmembrane region" description="Helical" evidence="5">
    <location>
        <begin position="98"/>
        <end position="119"/>
    </location>
</feature>
<evidence type="ECO:0000256" key="5">
    <source>
        <dbReference type="SAM" id="Phobius"/>
    </source>
</evidence>
<evidence type="ECO:0000256" key="3">
    <source>
        <dbReference type="PROSITE-ProRule" id="PRU00708"/>
    </source>
</evidence>
<evidence type="ECO:0008006" key="8">
    <source>
        <dbReference type="Google" id="ProtNLM"/>
    </source>
</evidence>
<gene>
    <name evidence="6" type="ORF">DVH24_025606</name>
</gene>
<feature type="repeat" description="PPR" evidence="3">
    <location>
        <begin position="137"/>
        <end position="171"/>
    </location>
</feature>
<feature type="region of interest" description="Disordered" evidence="4">
    <location>
        <begin position="33"/>
        <end position="65"/>
    </location>
</feature>
<organism evidence="6 7">
    <name type="scientific">Malus domestica</name>
    <name type="common">Apple</name>
    <name type="synonym">Pyrus malus</name>
    <dbReference type="NCBI Taxonomy" id="3750"/>
    <lineage>
        <taxon>Eukaryota</taxon>
        <taxon>Viridiplantae</taxon>
        <taxon>Streptophyta</taxon>
        <taxon>Embryophyta</taxon>
        <taxon>Tracheophyta</taxon>
        <taxon>Spermatophyta</taxon>
        <taxon>Magnoliopsida</taxon>
        <taxon>eudicotyledons</taxon>
        <taxon>Gunneridae</taxon>
        <taxon>Pentapetalae</taxon>
        <taxon>rosids</taxon>
        <taxon>fabids</taxon>
        <taxon>Rosales</taxon>
        <taxon>Rosaceae</taxon>
        <taxon>Amygdaloideae</taxon>
        <taxon>Maleae</taxon>
        <taxon>Malus</taxon>
    </lineage>
</organism>
<keyword evidence="2" id="KW-0677">Repeat</keyword>
<keyword evidence="5" id="KW-0472">Membrane</keyword>
<dbReference type="NCBIfam" id="TIGR00756">
    <property type="entry name" value="PPR"/>
    <property type="match status" value="4"/>
</dbReference>
<feature type="compositionally biased region" description="Low complexity" evidence="4">
    <location>
        <begin position="33"/>
        <end position="43"/>
    </location>
</feature>
<sequence>MRNSLLISCVEHEHGWAICRSYEMGAFRLEGSTRASGSGRSGSQNVGLSNTNIGENSMPRKPKGSSARIKYLKPSNLLVSFQRGVRVHGFSMIVRIEAMLHIFVMYITMIHGLCTMGYIGEAMKLWFEMIVEGYHPNEYIYNTIIFGFCKIGSLEEAKIFYKEMSDKGRKETTVGCNAMMRGLCLHGRTDEAYRLFTEMPHKGIPSTYSYTPLIEKLCQVGVVQEAQSLWNDIKSRGLEPTFGTQDYILIKLCDQGDAAEGMEWFFDMLTSKLKPKWKTFGRLVECLSQGDRLDV</sequence>
<evidence type="ECO:0000256" key="4">
    <source>
        <dbReference type="SAM" id="MobiDB-lite"/>
    </source>
</evidence>
<reference evidence="6 7" key="1">
    <citation type="submission" date="2018-10" db="EMBL/GenBank/DDBJ databases">
        <title>A high-quality apple genome assembly.</title>
        <authorList>
            <person name="Hu J."/>
        </authorList>
    </citation>
    <scope>NUCLEOTIDE SEQUENCE [LARGE SCALE GENOMIC DNA]</scope>
    <source>
        <strain evidence="7">cv. HFTH1</strain>
        <tissue evidence="6">Young leaf</tissue>
    </source>
</reference>
<proteinExistence type="inferred from homology"/>
<keyword evidence="7" id="KW-1185">Reference proteome</keyword>
<feature type="compositionally biased region" description="Polar residues" evidence="4">
    <location>
        <begin position="44"/>
        <end position="55"/>
    </location>
</feature>
<dbReference type="Proteomes" id="UP000290289">
    <property type="component" value="Chromosome 16"/>
</dbReference>
<name>A0A498HR67_MALDO</name>
<dbReference type="STRING" id="3750.A0A498HR67"/>
<dbReference type="Gene3D" id="1.25.40.10">
    <property type="entry name" value="Tetratricopeptide repeat domain"/>
    <property type="match status" value="2"/>
</dbReference>
<dbReference type="EMBL" id="RDQH01000342">
    <property type="protein sequence ID" value="RXH72105.1"/>
    <property type="molecule type" value="Genomic_DNA"/>
</dbReference>
<dbReference type="Pfam" id="PF13041">
    <property type="entry name" value="PPR_2"/>
    <property type="match status" value="1"/>
</dbReference>
<comment type="similarity">
    <text evidence="1">Belongs to the PPR family. P subfamily.</text>
</comment>
<feature type="repeat" description="PPR" evidence="3">
    <location>
        <begin position="102"/>
        <end position="136"/>
    </location>
</feature>
<dbReference type="InterPro" id="IPR011990">
    <property type="entry name" value="TPR-like_helical_dom_sf"/>
</dbReference>
<keyword evidence="5" id="KW-1133">Transmembrane helix</keyword>
<dbReference type="AlphaFoldDB" id="A0A498HR67"/>